<evidence type="ECO:0000256" key="1">
    <source>
        <dbReference type="SAM" id="MobiDB-lite"/>
    </source>
</evidence>
<sequence>MRVPEHRPRMYKGGKCQFTRPPCLSQNLLHRIQAKKIGKRVFRKEIPLKKKVNNSLGQKMEMMKVIEMRKGRVKRKKNRKKKKGRTKRMKYASLGSKKEDHVRRALVVRPRVPHQGTTCKALPPSEGDRAFALKMADEVLKHLIFIGASRLSGTPTSGATQSQCPSNPGDDVSSRRKGKEPATSQRLPKKFKS</sequence>
<protein>
    <submittedName>
        <fullName evidence="2">Uncharacterized protein</fullName>
    </submittedName>
</protein>
<reference evidence="2 3" key="1">
    <citation type="submission" date="2024-01" db="EMBL/GenBank/DDBJ databases">
        <title>Genome assemblies of Stephania.</title>
        <authorList>
            <person name="Yang L."/>
        </authorList>
    </citation>
    <scope>NUCLEOTIDE SEQUENCE [LARGE SCALE GENOMIC DNA]</scope>
    <source>
        <strain evidence="2">JXDWG</strain>
        <tissue evidence="2">Leaf</tissue>
    </source>
</reference>
<accession>A0AAP0KB30</accession>
<feature type="region of interest" description="Disordered" evidence="1">
    <location>
        <begin position="150"/>
        <end position="193"/>
    </location>
</feature>
<organism evidence="2 3">
    <name type="scientific">Stephania cephalantha</name>
    <dbReference type="NCBI Taxonomy" id="152367"/>
    <lineage>
        <taxon>Eukaryota</taxon>
        <taxon>Viridiplantae</taxon>
        <taxon>Streptophyta</taxon>
        <taxon>Embryophyta</taxon>
        <taxon>Tracheophyta</taxon>
        <taxon>Spermatophyta</taxon>
        <taxon>Magnoliopsida</taxon>
        <taxon>Ranunculales</taxon>
        <taxon>Menispermaceae</taxon>
        <taxon>Menispermoideae</taxon>
        <taxon>Cissampelideae</taxon>
        <taxon>Stephania</taxon>
    </lineage>
</organism>
<gene>
    <name evidence="2" type="ORF">Scep_006749</name>
</gene>
<feature type="compositionally biased region" description="Polar residues" evidence="1">
    <location>
        <begin position="151"/>
        <end position="166"/>
    </location>
</feature>
<proteinExistence type="predicted"/>
<evidence type="ECO:0000313" key="2">
    <source>
        <dbReference type="EMBL" id="KAK9147992.1"/>
    </source>
</evidence>
<keyword evidence="3" id="KW-1185">Reference proteome</keyword>
<dbReference type="Proteomes" id="UP001419268">
    <property type="component" value="Unassembled WGS sequence"/>
</dbReference>
<dbReference type="AlphaFoldDB" id="A0AAP0KB30"/>
<dbReference type="EMBL" id="JBBNAG010000003">
    <property type="protein sequence ID" value="KAK9147992.1"/>
    <property type="molecule type" value="Genomic_DNA"/>
</dbReference>
<feature type="compositionally biased region" description="Basic residues" evidence="1">
    <location>
        <begin position="73"/>
        <end position="90"/>
    </location>
</feature>
<feature type="region of interest" description="Disordered" evidence="1">
    <location>
        <begin position="73"/>
        <end position="99"/>
    </location>
</feature>
<evidence type="ECO:0000313" key="3">
    <source>
        <dbReference type="Proteomes" id="UP001419268"/>
    </source>
</evidence>
<name>A0AAP0KB30_9MAGN</name>
<comment type="caution">
    <text evidence="2">The sequence shown here is derived from an EMBL/GenBank/DDBJ whole genome shotgun (WGS) entry which is preliminary data.</text>
</comment>